<dbReference type="AlphaFoldDB" id="A0A2H0RJ75"/>
<comment type="caution">
    <text evidence="1">The sequence shown here is derived from an EMBL/GenBank/DDBJ whole genome shotgun (WGS) entry which is preliminary data.</text>
</comment>
<protein>
    <submittedName>
        <fullName evidence="1">Uncharacterized protein</fullName>
    </submittedName>
</protein>
<gene>
    <name evidence="1" type="ORF">COV07_03435</name>
</gene>
<organism evidence="1 2">
    <name type="scientific">Candidatus Vogelbacteria bacterium CG10_big_fil_rev_8_21_14_0_10_45_14</name>
    <dbReference type="NCBI Taxonomy" id="1975042"/>
    <lineage>
        <taxon>Bacteria</taxon>
        <taxon>Candidatus Vogeliibacteriota</taxon>
    </lineage>
</organism>
<accession>A0A2H0RJ75</accession>
<dbReference type="Proteomes" id="UP000230833">
    <property type="component" value="Unassembled WGS sequence"/>
</dbReference>
<reference evidence="1 2" key="1">
    <citation type="submission" date="2017-09" db="EMBL/GenBank/DDBJ databases">
        <title>Depth-based differentiation of microbial function through sediment-hosted aquifers and enrichment of novel symbionts in the deep terrestrial subsurface.</title>
        <authorList>
            <person name="Probst A.J."/>
            <person name="Ladd B."/>
            <person name="Jarett J.K."/>
            <person name="Geller-Mcgrath D.E."/>
            <person name="Sieber C.M."/>
            <person name="Emerson J.B."/>
            <person name="Anantharaman K."/>
            <person name="Thomas B.C."/>
            <person name="Malmstrom R."/>
            <person name="Stieglmeier M."/>
            <person name="Klingl A."/>
            <person name="Woyke T."/>
            <person name="Ryan C.M."/>
            <person name="Banfield J.F."/>
        </authorList>
    </citation>
    <scope>NUCLEOTIDE SEQUENCE [LARGE SCALE GENOMIC DNA]</scope>
    <source>
        <strain evidence="1">CG10_big_fil_rev_8_21_14_0_10_45_14</strain>
    </source>
</reference>
<evidence type="ECO:0000313" key="1">
    <source>
        <dbReference type="EMBL" id="PIR46611.1"/>
    </source>
</evidence>
<sequence>MSAKNKEFVPIQATHGAGLERARLEREIQDEELVVAMLEIAATLAHGDKSTDESIRKDNNNRVERSLACIAKLKTLLKDRDEQFRVKVVHELVVMLGGESIHEDRDRATQYVETFIRLLLTQSK</sequence>
<evidence type="ECO:0000313" key="2">
    <source>
        <dbReference type="Proteomes" id="UP000230833"/>
    </source>
</evidence>
<proteinExistence type="predicted"/>
<dbReference type="EMBL" id="PCYL01000035">
    <property type="protein sequence ID" value="PIR46611.1"/>
    <property type="molecule type" value="Genomic_DNA"/>
</dbReference>
<name>A0A2H0RJ75_9BACT</name>